<comment type="caution">
    <text evidence="4">The sequence shown here is derived from an EMBL/GenBank/DDBJ whole genome shotgun (WGS) entry which is preliminary data.</text>
</comment>
<dbReference type="PANTHER" id="PTHR32256">
    <property type="match status" value="1"/>
</dbReference>
<feature type="domain" description="Prolow-density lipoprotein receptor-related protein 1-like beta-propeller" evidence="3">
    <location>
        <begin position="243"/>
        <end position="368"/>
    </location>
</feature>
<evidence type="ECO:0000259" key="3">
    <source>
        <dbReference type="Pfam" id="PF16472"/>
    </source>
</evidence>
<reference evidence="5" key="1">
    <citation type="submission" date="2016-11" db="EMBL/GenBank/DDBJ databases">
        <title>Draft genome sequence of Anoxybacillus sp. strain 103 isolated from the Qarvajar hot spring in Nagorno-Karabach.</title>
        <authorList>
            <person name="Hovhannisyan P."/>
            <person name="Panosyan H."/>
            <person name="Birkeland N.-K."/>
        </authorList>
    </citation>
    <scope>NUCLEOTIDE SEQUENCE [LARGE SCALE GENOMIC DNA]</scope>
    <source>
        <strain evidence="5">103</strain>
    </source>
</reference>
<keyword evidence="1" id="KW-0812">Transmembrane</keyword>
<feature type="domain" description="Copper amine oxidase-like N-terminal" evidence="2">
    <location>
        <begin position="94"/>
        <end position="186"/>
    </location>
</feature>
<dbReference type="InterPro" id="IPR036582">
    <property type="entry name" value="Mao_N_sf"/>
</dbReference>
<dbReference type="InterPro" id="IPR053369">
    <property type="entry name" value="SrfA-induced_signal"/>
</dbReference>
<feature type="domain" description="Prolow-density lipoprotein receptor-related protein 1-like beta-propeller" evidence="3">
    <location>
        <begin position="373"/>
        <end position="556"/>
    </location>
</feature>
<protein>
    <recommendedName>
        <fullName evidence="6">Copper amine oxidase-like N-terminal domain-containing protein</fullName>
    </recommendedName>
</protein>
<dbReference type="Gene3D" id="3.30.457.10">
    <property type="entry name" value="Copper amine oxidase-like, N-terminal domain"/>
    <property type="match status" value="1"/>
</dbReference>
<dbReference type="AlphaFoldDB" id="A0A1V3FFM1"/>
<organism evidence="4 5">
    <name type="scientific">Anoxybacillus kestanbolensis</name>
    <dbReference type="NCBI Taxonomy" id="227476"/>
    <lineage>
        <taxon>Bacteria</taxon>
        <taxon>Bacillati</taxon>
        <taxon>Bacillota</taxon>
        <taxon>Bacilli</taxon>
        <taxon>Bacillales</taxon>
        <taxon>Anoxybacillaceae</taxon>
        <taxon>Anoxybacillus</taxon>
    </lineage>
</organism>
<dbReference type="InterPro" id="IPR032485">
    <property type="entry name" value="LRP1-like_beta_prop"/>
</dbReference>
<evidence type="ECO:0000313" key="5">
    <source>
        <dbReference type="Proteomes" id="UP000188458"/>
    </source>
</evidence>
<evidence type="ECO:0000256" key="1">
    <source>
        <dbReference type="SAM" id="Phobius"/>
    </source>
</evidence>
<accession>A0A1V3FFM1</accession>
<dbReference type="RefSeq" id="WP_077429845.1">
    <property type="nucleotide sequence ID" value="NZ_MQAD01000030.1"/>
</dbReference>
<name>A0A1V3FFM1_9BACL</name>
<dbReference type="InterPro" id="IPR012854">
    <property type="entry name" value="Cu_amine_oxidase-like_N"/>
</dbReference>
<dbReference type="PANTHER" id="PTHR32256:SF17">
    <property type="entry name" value="EGF-LIKE DOMAIN-CONTAINING PROTEIN"/>
    <property type="match status" value="1"/>
</dbReference>
<dbReference type="Pfam" id="PF16472">
    <property type="entry name" value="DUF5050"/>
    <property type="match status" value="2"/>
</dbReference>
<evidence type="ECO:0000313" key="4">
    <source>
        <dbReference type="EMBL" id="OOE00382.1"/>
    </source>
</evidence>
<evidence type="ECO:0008006" key="6">
    <source>
        <dbReference type="Google" id="ProtNLM"/>
    </source>
</evidence>
<dbReference type="Pfam" id="PF07833">
    <property type="entry name" value="Cu_amine_oxidN1"/>
    <property type="match status" value="1"/>
</dbReference>
<dbReference type="SUPFAM" id="SSF55383">
    <property type="entry name" value="Copper amine oxidase, domain N"/>
    <property type="match status" value="1"/>
</dbReference>
<proteinExistence type="predicted"/>
<dbReference type="EMBL" id="MQAD01000030">
    <property type="protein sequence ID" value="OOE00382.1"/>
    <property type="molecule type" value="Genomic_DNA"/>
</dbReference>
<keyword evidence="1" id="KW-0472">Membrane</keyword>
<feature type="transmembrane region" description="Helical" evidence="1">
    <location>
        <begin position="33"/>
        <end position="50"/>
    </location>
</feature>
<dbReference type="Proteomes" id="UP000188458">
    <property type="component" value="Unassembled WGS sequence"/>
</dbReference>
<keyword evidence="5" id="KW-1185">Reference proteome</keyword>
<sequence>MKHQDPNGIEPIMKDLGNTFLQKIIRERIMKRLTNYAHVISLVVMVLLFSPSSKQAQTNLLFDERLHGKIVLFVDSPKAYVNNEVVQLDSGNENVVPLIKNERILVPIRFISENLGGEVSWKPERESIVIIHADNYIELTIGDKFMGINGMAKELDTSPEMISGRVYLPLRAVAEALSKQVFWENGLIIISEHKFEKEGNEDLISSLIALLKVEKPVVQKPVVQKPQPPKDQYPVMLETKGPGTALLNGGYVYYNDGFALGNGLYRFPYGNEKSKKILTKDATASMNIQGDWIYYVVPNASGSSENKNPIKKIKKTGSKPVTITKDDPIVEMVVDGEWIYYTSFKHDKKKVTLNRIKTNGTSKKVLLENYYDYDNRNISDSKKGDIRNIHVHKGYIYFLRLIPCGYGKECSRIYRMKTDGSGMGVINKEEYAVRMQIANGKIYYSRFPEELRDDRTSPAPIDLYTMTLNGKNPTRISKNVAGYEIYFIEEYKVHGDWIYFGLDYVYKMRTDGSFVTKLTDEVRAPFRFNVVGEWLYFRTTTNAHRVKINGKGYEMLHW</sequence>
<keyword evidence="1" id="KW-1133">Transmembrane helix</keyword>
<evidence type="ECO:0000259" key="2">
    <source>
        <dbReference type="Pfam" id="PF07833"/>
    </source>
</evidence>
<gene>
    <name evidence="4" type="ORF">BO219_13085</name>
</gene>
<dbReference type="SUPFAM" id="SSF69304">
    <property type="entry name" value="Tricorn protease N-terminal domain"/>
    <property type="match status" value="2"/>
</dbReference>